<dbReference type="OrthoDB" id="9770826at2"/>
<dbReference type="SUPFAM" id="SSF159245">
    <property type="entry name" value="AttH-like"/>
    <property type="match status" value="1"/>
</dbReference>
<dbReference type="Proteomes" id="UP000248168">
    <property type="component" value="Unassembled WGS sequence"/>
</dbReference>
<feature type="domain" description="AttH" evidence="2">
    <location>
        <begin position="65"/>
        <end position="240"/>
    </location>
</feature>
<keyword evidence="4" id="KW-1185">Reference proteome</keyword>
<evidence type="ECO:0000313" key="4">
    <source>
        <dbReference type="Proteomes" id="UP000248168"/>
    </source>
</evidence>
<dbReference type="AlphaFoldDB" id="A0A330L238"/>
<name>A0A330L238_9BACT</name>
<evidence type="ECO:0000259" key="2">
    <source>
        <dbReference type="Pfam" id="PF07143"/>
    </source>
</evidence>
<dbReference type="PANTHER" id="PTHR38591:SF1">
    <property type="entry name" value="BLL1000 PROTEIN"/>
    <property type="match status" value="1"/>
</dbReference>
<reference evidence="4" key="1">
    <citation type="submission" date="2018-04" db="EMBL/GenBank/DDBJ databases">
        <authorList>
            <person name="Lucker S."/>
            <person name="Sakoula D."/>
        </authorList>
    </citation>
    <scope>NUCLEOTIDE SEQUENCE [LARGE SCALE GENOMIC DNA]</scope>
</reference>
<protein>
    <recommendedName>
        <fullName evidence="2">AttH domain-containing protein</fullName>
    </recommendedName>
</protein>
<evidence type="ECO:0000256" key="1">
    <source>
        <dbReference type="SAM" id="SignalP"/>
    </source>
</evidence>
<keyword evidence="1" id="KW-0732">Signal</keyword>
<feature type="signal peptide" evidence="1">
    <location>
        <begin position="1"/>
        <end position="32"/>
    </location>
</feature>
<accession>A0A330L238</accession>
<dbReference type="EMBL" id="OUNR01000001">
    <property type="protein sequence ID" value="SPP63828.1"/>
    <property type="molecule type" value="Genomic_DNA"/>
</dbReference>
<proteinExistence type="predicted"/>
<dbReference type="InterPro" id="IPR010791">
    <property type="entry name" value="AttH_dom"/>
</dbReference>
<dbReference type="RefSeq" id="WP_121988301.1">
    <property type="nucleotide sequence ID" value="NZ_OUNR01000001.1"/>
</dbReference>
<dbReference type="InParanoid" id="A0A330L238"/>
<sequence length="386" mass="42624">MISLTIHLARRLKRIALTGLCLLPVLTGGALGAPADPPTTSFRLAQEGYLYEFPRDHGSHDAFRTEWWYYTGHLETAEGRRFGFELTFFRRAIAPDQVETRPSRWSVDQLYLAHLAVTDITGKRFHFHDRISRAGLGKAGADPTHLHVWLDQWRAESSDGAGDQQKLEAKADGVALSLTLDPAKPPVVHGERGISKKGAAAGQASHYYSFTNLATAGNLTIGTETYRVTGTSWMDHEFGSADLSADLAGWDWFSIQLADKRELMVYRLRHTDGSSDPASSGTLVLADGRTQHLSATDIQLTPLDTWTSPTSKATYPGRWQLSIPSLGLVLNLTPLLADQELRTTRSTQVTYWEGAVDVTGTEQGKPLNGRGYIEMTGYAERIKQKL</sequence>
<dbReference type="PANTHER" id="PTHR38591">
    <property type="entry name" value="HYDROLASE"/>
    <property type="match status" value="1"/>
</dbReference>
<organism evidence="3 4">
    <name type="scientific">Nitrospira lenta</name>
    <dbReference type="NCBI Taxonomy" id="1436998"/>
    <lineage>
        <taxon>Bacteria</taxon>
        <taxon>Pseudomonadati</taxon>
        <taxon>Nitrospirota</taxon>
        <taxon>Nitrospiria</taxon>
        <taxon>Nitrospirales</taxon>
        <taxon>Nitrospiraceae</taxon>
        <taxon>Nitrospira</taxon>
    </lineage>
</organism>
<dbReference type="Pfam" id="PF07143">
    <property type="entry name" value="CrtC"/>
    <property type="match status" value="1"/>
</dbReference>
<dbReference type="Pfam" id="PF17186">
    <property type="entry name" value="Lipocalin_9"/>
    <property type="match status" value="1"/>
</dbReference>
<dbReference type="InterPro" id="IPR023374">
    <property type="entry name" value="AttH-like_dom_sf"/>
</dbReference>
<evidence type="ECO:0000313" key="3">
    <source>
        <dbReference type="EMBL" id="SPP63828.1"/>
    </source>
</evidence>
<dbReference type="Gene3D" id="2.40.370.10">
    <property type="entry name" value="AttH-like domain"/>
    <property type="match status" value="2"/>
</dbReference>
<gene>
    <name evidence="3" type="ORF">NITLEN_10914</name>
</gene>
<feature type="chain" id="PRO_5016460442" description="AttH domain-containing protein" evidence="1">
    <location>
        <begin position="33"/>
        <end position="386"/>
    </location>
</feature>